<name>A0ABN9EXG8_9NEOB</name>
<reference evidence="1" key="1">
    <citation type="submission" date="2023-05" db="EMBL/GenBank/DDBJ databases">
        <authorList>
            <person name="Stuckert A."/>
        </authorList>
    </citation>
    <scope>NUCLEOTIDE SEQUENCE</scope>
</reference>
<organism evidence="1 2">
    <name type="scientific">Staurois parvus</name>
    <dbReference type="NCBI Taxonomy" id="386267"/>
    <lineage>
        <taxon>Eukaryota</taxon>
        <taxon>Metazoa</taxon>
        <taxon>Chordata</taxon>
        <taxon>Craniata</taxon>
        <taxon>Vertebrata</taxon>
        <taxon>Euteleostomi</taxon>
        <taxon>Amphibia</taxon>
        <taxon>Batrachia</taxon>
        <taxon>Anura</taxon>
        <taxon>Neobatrachia</taxon>
        <taxon>Ranoidea</taxon>
        <taxon>Ranidae</taxon>
        <taxon>Staurois</taxon>
    </lineage>
</organism>
<gene>
    <name evidence="1" type="ORF">SPARVUS_LOCUS10700963</name>
</gene>
<keyword evidence="2" id="KW-1185">Reference proteome</keyword>
<evidence type="ECO:0000313" key="1">
    <source>
        <dbReference type="EMBL" id="CAI9588091.1"/>
    </source>
</evidence>
<comment type="caution">
    <text evidence="1">The sequence shown here is derived from an EMBL/GenBank/DDBJ whole genome shotgun (WGS) entry which is preliminary data.</text>
</comment>
<dbReference type="EMBL" id="CATNWA010015924">
    <property type="protein sequence ID" value="CAI9588091.1"/>
    <property type="molecule type" value="Genomic_DNA"/>
</dbReference>
<sequence length="80" mass="9095">MLSVRPCTRPAPRKVILQPWLLLNTRKTPQWVSRIKVEQGRTDNSWGPWAIRDHGAPRRLFKHHSVIARGGLTTHGAPGQ</sequence>
<accession>A0ABN9EXG8</accession>
<evidence type="ECO:0000313" key="2">
    <source>
        <dbReference type="Proteomes" id="UP001162483"/>
    </source>
</evidence>
<protein>
    <submittedName>
        <fullName evidence="1">Uncharacterized protein</fullName>
    </submittedName>
</protein>
<proteinExistence type="predicted"/>
<dbReference type="Proteomes" id="UP001162483">
    <property type="component" value="Unassembled WGS sequence"/>
</dbReference>